<organism evidence="2 6">
    <name type="scientific">Puccinia coronata f. sp. avenae</name>
    <dbReference type="NCBI Taxonomy" id="200324"/>
    <lineage>
        <taxon>Eukaryota</taxon>
        <taxon>Fungi</taxon>
        <taxon>Dikarya</taxon>
        <taxon>Basidiomycota</taxon>
        <taxon>Pucciniomycotina</taxon>
        <taxon>Pucciniomycetes</taxon>
        <taxon>Pucciniales</taxon>
        <taxon>Pucciniaceae</taxon>
        <taxon>Puccinia</taxon>
    </lineage>
</organism>
<evidence type="ECO:0000256" key="1">
    <source>
        <dbReference type="SAM" id="MobiDB-lite"/>
    </source>
</evidence>
<dbReference type="Proteomes" id="UP000235388">
    <property type="component" value="Unassembled WGS sequence"/>
</dbReference>
<feature type="region of interest" description="Disordered" evidence="1">
    <location>
        <begin position="9"/>
        <end position="85"/>
    </location>
</feature>
<accession>A0A2N5TY34</accession>
<feature type="compositionally biased region" description="Basic and acidic residues" evidence="1">
    <location>
        <begin position="20"/>
        <end position="30"/>
    </location>
</feature>
<evidence type="ECO:0000313" key="4">
    <source>
        <dbReference type="EMBL" id="PLW42792.1"/>
    </source>
</evidence>
<dbReference type="Proteomes" id="UP000235392">
    <property type="component" value="Unassembled WGS sequence"/>
</dbReference>
<feature type="compositionally biased region" description="Acidic residues" evidence="1">
    <location>
        <begin position="42"/>
        <end position="71"/>
    </location>
</feature>
<sequence length="102" mass="11218">MTEVIKMIEDTLNPDIQKTTGEDKAAEEAQQKAIGGQKGGGDGEEDGGEDSNQEEDGEEEDQGEEGIEWEEVDIRPQKAPKKVPRDVRKYLDLEARVDNSGS</sequence>
<gene>
    <name evidence="4" type="ORF">PCANC_07983</name>
    <name evidence="3" type="ORF">PCASD_05768</name>
    <name evidence="2" type="ORF">PCASD_15619</name>
</gene>
<evidence type="ECO:0000313" key="6">
    <source>
        <dbReference type="Proteomes" id="UP000235392"/>
    </source>
</evidence>
<dbReference type="STRING" id="200324.A0A2N5TY34"/>
<protein>
    <submittedName>
        <fullName evidence="2">Uncharacterized protein</fullName>
    </submittedName>
</protein>
<keyword evidence="5" id="KW-1185">Reference proteome</keyword>
<evidence type="ECO:0000313" key="2">
    <source>
        <dbReference type="EMBL" id="PLW30413.1"/>
    </source>
</evidence>
<comment type="caution">
    <text evidence="2">The sequence shown here is derived from an EMBL/GenBank/DDBJ whole genome shotgun (WGS) entry which is preliminary data.</text>
</comment>
<dbReference type="AlphaFoldDB" id="A0A2N5TY34"/>
<dbReference type="EMBL" id="PGCJ01000154">
    <property type="protein sequence ID" value="PLW42792.1"/>
    <property type="molecule type" value="Genomic_DNA"/>
</dbReference>
<reference evidence="5 6" key="1">
    <citation type="submission" date="2017-11" db="EMBL/GenBank/DDBJ databases">
        <title>De novo assembly and phasing of dikaryotic genomes from two isolates of Puccinia coronata f. sp. avenae, the causal agent of oat crown rust.</title>
        <authorList>
            <person name="Miller M.E."/>
            <person name="Zhang Y."/>
            <person name="Omidvar V."/>
            <person name="Sperschneider J."/>
            <person name="Schwessinger B."/>
            <person name="Raley C."/>
            <person name="Palmer J.M."/>
            <person name="Garnica D."/>
            <person name="Upadhyaya N."/>
            <person name="Rathjen J."/>
            <person name="Taylor J.M."/>
            <person name="Park R.F."/>
            <person name="Dodds P.N."/>
            <person name="Hirsch C.D."/>
            <person name="Kianian S.F."/>
            <person name="Figueroa M."/>
        </authorList>
    </citation>
    <scope>NUCLEOTIDE SEQUENCE [LARGE SCALE GENOMIC DNA]</scope>
    <source>
        <strain evidence="4">12NC29</strain>
        <strain evidence="2">12SD80</strain>
    </source>
</reference>
<name>A0A2N5TY34_9BASI</name>
<evidence type="ECO:0000313" key="5">
    <source>
        <dbReference type="Proteomes" id="UP000235388"/>
    </source>
</evidence>
<evidence type="ECO:0000313" key="3">
    <source>
        <dbReference type="EMBL" id="PLW37866.1"/>
    </source>
</evidence>
<dbReference type="EMBL" id="PGCI01000299">
    <property type="protein sequence ID" value="PLW30413.1"/>
    <property type="molecule type" value="Genomic_DNA"/>
</dbReference>
<dbReference type="EMBL" id="PGCI01000136">
    <property type="protein sequence ID" value="PLW37866.1"/>
    <property type="molecule type" value="Genomic_DNA"/>
</dbReference>
<proteinExistence type="predicted"/>
<dbReference type="OrthoDB" id="2519245at2759"/>